<sequence length="184" mass="20279">MKRLLDILLAAIGILPALAVICLVVILIRRGSPGPGLLRQARVGRDEQVFTCFKLRTMYVDTPDRPSHEVGRVAITPIGAFLRRTKLDELPQLINILRSEMSFVGPRPCLPSQIALIEARRRHGVSHLRPGITGVSQVAGVDMSDPERLARLDATYLDQMTTARDLQLIIQTVLGSGRGDRVKS</sequence>
<organism evidence="4 5">
    <name type="scientific">Tianweitania aestuarii</name>
    <dbReference type="NCBI Taxonomy" id="2814886"/>
    <lineage>
        <taxon>Bacteria</taxon>
        <taxon>Pseudomonadati</taxon>
        <taxon>Pseudomonadota</taxon>
        <taxon>Alphaproteobacteria</taxon>
        <taxon>Hyphomicrobiales</taxon>
        <taxon>Phyllobacteriaceae</taxon>
        <taxon>Tianweitania</taxon>
    </lineage>
</organism>
<gene>
    <name evidence="4" type="ORF">JYU29_02295</name>
</gene>
<keyword evidence="5" id="KW-1185">Reference proteome</keyword>
<name>A0ABS5RR38_9HYPH</name>
<evidence type="ECO:0000313" key="5">
    <source>
        <dbReference type="Proteomes" id="UP001297272"/>
    </source>
</evidence>
<dbReference type="InterPro" id="IPR003362">
    <property type="entry name" value="Bact_transf"/>
</dbReference>
<evidence type="ECO:0000256" key="2">
    <source>
        <dbReference type="ARBA" id="ARBA00023169"/>
    </source>
</evidence>
<evidence type="ECO:0000259" key="3">
    <source>
        <dbReference type="Pfam" id="PF02397"/>
    </source>
</evidence>
<dbReference type="PANTHER" id="PTHR30576">
    <property type="entry name" value="COLANIC BIOSYNTHESIS UDP-GLUCOSE LIPID CARRIER TRANSFERASE"/>
    <property type="match status" value="1"/>
</dbReference>
<comment type="caution">
    <text evidence="4">The sequence shown here is derived from an EMBL/GenBank/DDBJ whole genome shotgun (WGS) entry which is preliminary data.</text>
</comment>
<dbReference type="Pfam" id="PF02397">
    <property type="entry name" value="Bac_transf"/>
    <property type="match status" value="1"/>
</dbReference>
<dbReference type="GO" id="GO:0016740">
    <property type="term" value="F:transferase activity"/>
    <property type="evidence" value="ECO:0007669"/>
    <property type="project" value="UniProtKB-KW"/>
</dbReference>
<proteinExistence type="inferred from homology"/>
<keyword evidence="2" id="KW-0270">Exopolysaccharide synthesis</keyword>
<dbReference type="PANTHER" id="PTHR30576:SF10">
    <property type="entry name" value="SLL5057 PROTEIN"/>
    <property type="match status" value="1"/>
</dbReference>
<accession>A0ABS5RR38</accession>
<feature type="domain" description="Bacterial sugar transferase" evidence="3">
    <location>
        <begin position="2"/>
        <end position="174"/>
    </location>
</feature>
<dbReference type="RefSeq" id="WP_213983144.1">
    <property type="nucleotide sequence ID" value="NZ_JAFMNX010000001.1"/>
</dbReference>
<dbReference type="EMBL" id="JAFMNX010000001">
    <property type="protein sequence ID" value="MBS9719513.1"/>
    <property type="molecule type" value="Genomic_DNA"/>
</dbReference>
<protein>
    <submittedName>
        <fullName evidence="4">Sugar transferase</fullName>
    </submittedName>
</protein>
<dbReference type="Proteomes" id="UP001297272">
    <property type="component" value="Unassembled WGS sequence"/>
</dbReference>
<evidence type="ECO:0000313" key="4">
    <source>
        <dbReference type="EMBL" id="MBS9719513.1"/>
    </source>
</evidence>
<keyword evidence="4" id="KW-0808">Transferase</keyword>
<evidence type="ECO:0000256" key="1">
    <source>
        <dbReference type="ARBA" id="ARBA00006464"/>
    </source>
</evidence>
<reference evidence="4 5" key="1">
    <citation type="submission" date="2021-03" db="EMBL/GenBank/DDBJ databases">
        <title>Tianweitania aestuarii sp. nov., isolated from a tidal flat.</title>
        <authorList>
            <person name="Park S."/>
            <person name="Yoon J.-H."/>
        </authorList>
    </citation>
    <scope>NUCLEOTIDE SEQUENCE [LARGE SCALE GENOMIC DNA]</scope>
    <source>
        <strain evidence="4 5">BSSL-BM11</strain>
    </source>
</reference>
<comment type="similarity">
    <text evidence="1">Belongs to the bacterial sugar transferase family.</text>
</comment>